<evidence type="ECO:0000256" key="2">
    <source>
        <dbReference type="SAM" id="SignalP"/>
    </source>
</evidence>
<dbReference type="SUPFAM" id="SSF56496">
    <property type="entry name" value="Fibrinogen C-terminal domain-like"/>
    <property type="match status" value="1"/>
</dbReference>
<organism evidence="4">
    <name type="scientific">Graphocephala atropunctata</name>
    <dbReference type="NCBI Taxonomy" id="36148"/>
    <lineage>
        <taxon>Eukaryota</taxon>
        <taxon>Metazoa</taxon>
        <taxon>Ecdysozoa</taxon>
        <taxon>Arthropoda</taxon>
        <taxon>Hexapoda</taxon>
        <taxon>Insecta</taxon>
        <taxon>Pterygota</taxon>
        <taxon>Neoptera</taxon>
        <taxon>Paraneoptera</taxon>
        <taxon>Hemiptera</taxon>
        <taxon>Auchenorrhyncha</taxon>
        <taxon>Membracoidea</taxon>
        <taxon>Cicadellidae</taxon>
        <taxon>Cicadellinae</taxon>
        <taxon>Cicadellini</taxon>
        <taxon>Graphocephala</taxon>
    </lineage>
</organism>
<dbReference type="AlphaFoldDB" id="A0A1B6KH36"/>
<dbReference type="GO" id="GO:0005615">
    <property type="term" value="C:extracellular space"/>
    <property type="evidence" value="ECO:0007669"/>
    <property type="project" value="TreeGrafter"/>
</dbReference>
<dbReference type="Gene3D" id="3.90.215.10">
    <property type="entry name" value="Gamma Fibrinogen, chain A, domain 1"/>
    <property type="match status" value="1"/>
</dbReference>
<name>A0A1B6KH36_9HEMI</name>
<evidence type="ECO:0000313" key="4">
    <source>
        <dbReference type="EMBL" id="JAT10756.1"/>
    </source>
</evidence>
<feature type="non-terminal residue" evidence="4">
    <location>
        <position position="1"/>
    </location>
</feature>
<dbReference type="CDD" id="cd00087">
    <property type="entry name" value="FReD"/>
    <property type="match status" value="1"/>
</dbReference>
<gene>
    <name evidence="4" type="ORF">g.9511</name>
</gene>
<dbReference type="InterPro" id="IPR014716">
    <property type="entry name" value="Fibrinogen_a/b/g_C_1"/>
</dbReference>
<dbReference type="InterPro" id="IPR002181">
    <property type="entry name" value="Fibrinogen_a/b/g_C_dom"/>
</dbReference>
<evidence type="ECO:0000256" key="1">
    <source>
        <dbReference type="SAM" id="MobiDB-lite"/>
    </source>
</evidence>
<dbReference type="SMART" id="SM00186">
    <property type="entry name" value="FBG"/>
    <property type="match status" value="1"/>
</dbReference>
<feature type="signal peptide" evidence="2">
    <location>
        <begin position="1"/>
        <end position="24"/>
    </location>
</feature>
<sequence>SIEFRMCGQCLLLVSMLIITSTKASNTTTEQPTQQNNRTTTLPSQHRDDGHWDLMLQQILTYQVTQTQQLQSLQHRLTQLEAGVAGKLSSVQHELHYLREGLQQLELGGEAGGRVESAVETLRQDLNSLRQSIEYRQTERQQRAEEELLEGLNNKMSHVSLRLHRVYSQVQELKRTVDTNMEAVAHNTSVLMALMEGADQSERVLSCPKPQPVPLSPVDNSIPPLPLDCWDNLRQGHNQSGVYQIQPSHYHQPFLAHCDMDTMGGGWTVFQSRVDGSTDFAQSWAEFEAGFGNLATGEFWLGLHKLHLLTNARVNDLLIMLKDHGGDSAWAYYQQFAIGNVDQDYSISLLGNYHGSAGDSLRSHLHKFSAEDRDNDQNEGISCASSGAWWYQDCEDPDIPNSNLNGLYLNGSLPQVFPPQGMLWTTWRGPSYSIPYTAMMVRPSADVYRQPTATGST</sequence>
<dbReference type="InterPro" id="IPR036056">
    <property type="entry name" value="Fibrinogen-like_C"/>
</dbReference>
<dbReference type="PANTHER" id="PTHR19143">
    <property type="entry name" value="FIBRINOGEN/TENASCIN/ANGIOPOEITIN"/>
    <property type="match status" value="1"/>
</dbReference>
<feature type="compositionally biased region" description="Low complexity" evidence="1">
    <location>
        <begin position="26"/>
        <end position="41"/>
    </location>
</feature>
<feature type="region of interest" description="Disordered" evidence="1">
    <location>
        <begin position="24"/>
        <end position="46"/>
    </location>
</feature>
<dbReference type="EMBL" id="GEBQ01029221">
    <property type="protein sequence ID" value="JAT10756.1"/>
    <property type="molecule type" value="Transcribed_RNA"/>
</dbReference>
<feature type="chain" id="PRO_5008586605" description="Fibrinogen C-terminal domain-containing protein" evidence="2">
    <location>
        <begin position="25"/>
        <end position="457"/>
    </location>
</feature>
<reference evidence="4" key="1">
    <citation type="submission" date="2015-11" db="EMBL/GenBank/DDBJ databases">
        <title>De novo transcriptome assembly of four potential Pierce s Disease insect vectors from Arizona vineyards.</title>
        <authorList>
            <person name="Tassone E.E."/>
        </authorList>
    </citation>
    <scope>NUCLEOTIDE SEQUENCE</scope>
</reference>
<keyword evidence="2" id="KW-0732">Signal</keyword>
<dbReference type="InterPro" id="IPR050373">
    <property type="entry name" value="Fibrinogen_C-term_domain"/>
</dbReference>
<dbReference type="Pfam" id="PF00147">
    <property type="entry name" value="Fibrinogen_C"/>
    <property type="match status" value="1"/>
</dbReference>
<dbReference type="PROSITE" id="PS51406">
    <property type="entry name" value="FIBRINOGEN_C_2"/>
    <property type="match status" value="1"/>
</dbReference>
<dbReference type="NCBIfam" id="NF040941">
    <property type="entry name" value="GGGWT_bact"/>
    <property type="match status" value="1"/>
</dbReference>
<feature type="domain" description="Fibrinogen C-terminal" evidence="3">
    <location>
        <begin position="220"/>
        <end position="445"/>
    </location>
</feature>
<accession>A0A1B6KH36</accession>
<evidence type="ECO:0000259" key="3">
    <source>
        <dbReference type="PROSITE" id="PS51406"/>
    </source>
</evidence>
<proteinExistence type="predicted"/>
<protein>
    <recommendedName>
        <fullName evidence="3">Fibrinogen C-terminal domain-containing protein</fullName>
    </recommendedName>
</protein>